<dbReference type="PANTHER" id="PTHR32481">
    <property type="entry name" value="AMINOPEPTIDASE"/>
    <property type="match status" value="1"/>
</dbReference>
<evidence type="ECO:0000259" key="1">
    <source>
        <dbReference type="Pfam" id="PF04389"/>
    </source>
</evidence>
<dbReference type="Pfam" id="PF04389">
    <property type="entry name" value="Peptidase_M28"/>
    <property type="match status" value="1"/>
</dbReference>
<dbReference type="EMBL" id="BAAAZG010000055">
    <property type="protein sequence ID" value="GAA4096407.1"/>
    <property type="molecule type" value="Genomic_DNA"/>
</dbReference>
<proteinExistence type="predicted"/>
<reference evidence="3" key="1">
    <citation type="journal article" date="2019" name="Int. J. Syst. Evol. Microbiol.">
        <title>The Global Catalogue of Microorganisms (GCM) 10K type strain sequencing project: providing services to taxonomists for standard genome sequencing and annotation.</title>
        <authorList>
            <consortium name="The Broad Institute Genomics Platform"/>
            <consortium name="The Broad Institute Genome Sequencing Center for Infectious Disease"/>
            <person name="Wu L."/>
            <person name="Ma J."/>
        </authorList>
    </citation>
    <scope>NUCLEOTIDE SEQUENCE [LARGE SCALE GENOMIC DNA]</scope>
    <source>
        <strain evidence="3">JCM 16702</strain>
    </source>
</reference>
<comment type="caution">
    <text evidence="2">The sequence shown here is derived from an EMBL/GenBank/DDBJ whole genome shotgun (WGS) entry which is preliminary data.</text>
</comment>
<dbReference type="Gene3D" id="3.40.630.10">
    <property type="entry name" value="Zn peptidases"/>
    <property type="match status" value="1"/>
</dbReference>
<dbReference type="PANTHER" id="PTHR32481:SF0">
    <property type="entry name" value="AMINOPEPTIDASE YPDE-RELATED"/>
    <property type="match status" value="1"/>
</dbReference>
<dbReference type="SUPFAM" id="SSF53187">
    <property type="entry name" value="Zn-dependent exopeptidases"/>
    <property type="match status" value="1"/>
</dbReference>
<dbReference type="InterPro" id="IPR051464">
    <property type="entry name" value="Peptidase_M42_aminopept"/>
</dbReference>
<organism evidence="2 3">
    <name type="scientific">Actinomadura miaoliensis</name>
    <dbReference type="NCBI Taxonomy" id="430685"/>
    <lineage>
        <taxon>Bacteria</taxon>
        <taxon>Bacillati</taxon>
        <taxon>Actinomycetota</taxon>
        <taxon>Actinomycetes</taxon>
        <taxon>Streptosporangiales</taxon>
        <taxon>Thermomonosporaceae</taxon>
        <taxon>Actinomadura</taxon>
    </lineage>
</organism>
<evidence type="ECO:0000313" key="3">
    <source>
        <dbReference type="Proteomes" id="UP001500683"/>
    </source>
</evidence>
<dbReference type="InterPro" id="IPR007484">
    <property type="entry name" value="Peptidase_M28"/>
</dbReference>
<sequence length="404" mass="41589">MPPSSGPERFLRPVSPVVPPDEAALRATVERLAAVERPPCSPGEREVAHLIADRLRALGAVARVEEVPAYGSYAWPVGALAGLAALAGVAGGWSRALGTLGGAVAAAGLVDEIDYGRHVARRVLSRRRTACNVVAELGPRSAPRTLVVMAHHDAAPSGTVFGQTVVRPVARRVPRPPVNLPLWWPVVAGPALVALGSAAGMPGARRTGAALAALTAAAMADISARRAVPGANDGLSGVAVLVALAESLSRRPLPGVRVVLLSTGAAESLHEGMRGFARAHFDGLAHGATWFLNAAAVGSGRLVLLDAEGPLRAAPYDAAFGDLVARCAVEQGIPLGRGVRSHTSTDAVVPQRHGFPAVSLSSVDEDGLVPHYHLPTDVPEHVDYGCVADAARLTESVARALALH</sequence>
<gene>
    <name evidence="2" type="ORF">GCM10022214_70000</name>
</gene>
<protein>
    <submittedName>
        <fullName evidence="2">M28 family metallopeptidase</fullName>
    </submittedName>
</protein>
<dbReference type="Proteomes" id="UP001500683">
    <property type="component" value="Unassembled WGS sequence"/>
</dbReference>
<dbReference type="RefSeq" id="WP_344956150.1">
    <property type="nucleotide sequence ID" value="NZ_BAAAZG010000055.1"/>
</dbReference>
<keyword evidence="3" id="KW-1185">Reference proteome</keyword>
<accession>A0ABP7WTZ4</accession>
<evidence type="ECO:0000313" key="2">
    <source>
        <dbReference type="EMBL" id="GAA4096407.1"/>
    </source>
</evidence>
<name>A0ABP7WTZ4_9ACTN</name>
<feature type="domain" description="Peptidase M28" evidence="1">
    <location>
        <begin position="228"/>
        <end position="393"/>
    </location>
</feature>